<proteinExistence type="predicted"/>
<evidence type="ECO:0000313" key="2">
    <source>
        <dbReference type="Proteomes" id="UP001246858"/>
    </source>
</evidence>
<reference evidence="1" key="1">
    <citation type="submission" date="2023-07" db="EMBL/GenBank/DDBJ databases">
        <title>Sorghum-associated microbial communities from plants grown in Nebraska, USA.</title>
        <authorList>
            <person name="Schachtman D."/>
        </authorList>
    </citation>
    <scope>NUCLEOTIDE SEQUENCE</scope>
    <source>
        <strain evidence="1">2697</strain>
    </source>
</reference>
<name>A0ACC6KZ63_9SPHI</name>
<protein>
    <submittedName>
        <fullName evidence="1">RNA polymerase sigma-70 factor (ECF subfamily)</fullName>
    </submittedName>
</protein>
<accession>A0ACC6KZ63</accession>
<dbReference type="EMBL" id="JAVDTF010000003">
    <property type="protein sequence ID" value="MDR6784557.1"/>
    <property type="molecule type" value="Genomic_DNA"/>
</dbReference>
<sequence>MPDWGYRFCRIARSSKNISTLPFSKLLFLERMVNVNQTDEQALLLQLKNGDQRAFEILYNNYKFRIAGNLFKLLKSEDQVKEILQELFFKIWEVRTQIDPEKSFKSYLFRIAENMVHDYFRKVAKDKRLLAKVVASSSEIYLHIEEDMLSKEEAQKLQHAINLMPPQRKMVFTLCKLEGKSYKEVEEIMGINAKTISSHMLQANRFLRAYFKDSATLAISLVLSVLFKNL</sequence>
<keyword evidence="2" id="KW-1185">Reference proteome</keyword>
<organism evidence="1 2">
    <name type="scientific">Pedobacter africanus</name>
    <dbReference type="NCBI Taxonomy" id="151894"/>
    <lineage>
        <taxon>Bacteria</taxon>
        <taxon>Pseudomonadati</taxon>
        <taxon>Bacteroidota</taxon>
        <taxon>Sphingobacteriia</taxon>
        <taxon>Sphingobacteriales</taxon>
        <taxon>Sphingobacteriaceae</taxon>
        <taxon>Pedobacter</taxon>
    </lineage>
</organism>
<dbReference type="Proteomes" id="UP001246858">
    <property type="component" value="Unassembled WGS sequence"/>
</dbReference>
<comment type="caution">
    <text evidence="1">The sequence shown here is derived from an EMBL/GenBank/DDBJ whole genome shotgun (WGS) entry which is preliminary data.</text>
</comment>
<evidence type="ECO:0000313" key="1">
    <source>
        <dbReference type="EMBL" id="MDR6784557.1"/>
    </source>
</evidence>
<gene>
    <name evidence="1" type="ORF">J2X78_003131</name>
</gene>